<dbReference type="AlphaFoldDB" id="A0A2N5E457"/>
<dbReference type="Proteomes" id="UP000234503">
    <property type="component" value="Unassembled WGS sequence"/>
</dbReference>
<comment type="caution">
    <text evidence="1">The sequence shown here is derived from an EMBL/GenBank/DDBJ whole genome shotgun (WGS) entry which is preliminary data.</text>
</comment>
<dbReference type="NCBIfam" id="NF007592">
    <property type="entry name" value="PRK10234.1"/>
    <property type="match status" value="1"/>
</dbReference>
<gene>
    <name evidence="1" type="ORF">CYR32_10595</name>
</gene>
<dbReference type="RefSeq" id="WP_101824366.1">
    <property type="nucleotide sequence ID" value="NZ_PJZH01000008.1"/>
</dbReference>
<dbReference type="Pfam" id="PF06923">
    <property type="entry name" value="GutM"/>
    <property type="match status" value="1"/>
</dbReference>
<keyword evidence="2" id="KW-1185">Reference proteome</keyword>
<protein>
    <submittedName>
        <fullName evidence="1">Transcriptional regulator GutM</fullName>
    </submittedName>
</protein>
<evidence type="ECO:0000313" key="2">
    <source>
        <dbReference type="Proteomes" id="UP000234503"/>
    </source>
</evidence>
<evidence type="ECO:0000313" key="1">
    <source>
        <dbReference type="EMBL" id="PLR35631.1"/>
    </source>
</evidence>
<reference evidence="1 2" key="1">
    <citation type="submission" date="2017-12" db="EMBL/GenBank/DDBJ databases">
        <title>Characterization of six clinical isolates of Enterochimera gen. nov., a novel genus of the Yersiniaciae family and the three species Enterochimera arupensis sp. nov., Enterochimera coloradensis sp. nov, and Enterochimera californica sp. nov.</title>
        <authorList>
            <person name="Rossi A."/>
            <person name="Fisher M."/>
        </authorList>
    </citation>
    <scope>NUCLEOTIDE SEQUENCE [LARGE SCALE GENOMIC DNA]</scope>
    <source>
        <strain evidence="2">2016-Iso4</strain>
    </source>
</reference>
<dbReference type="OrthoDB" id="4774974at2"/>
<name>A0A2N5E457_9GAMM</name>
<accession>A0A2N5E457</accession>
<proteinExistence type="predicted"/>
<sequence>MDAVNTLVCVAFVAWAGQTVLGWLQINRFNRALASLSDNGRVRIGRSSGRFRPRVVLALAVNEEGRICGNFVMKGITVFSRPVTEYRLADKMLNDICPGTLFPGNKALQEALTLAISNKR</sequence>
<organism evidence="1 2">
    <name type="scientific">Chimaeribacter coloradensis</name>
    <dbReference type="NCBI Taxonomy" id="2060068"/>
    <lineage>
        <taxon>Bacteria</taxon>
        <taxon>Pseudomonadati</taxon>
        <taxon>Pseudomonadota</taxon>
        <taxon>Gammaproteobacteria</taxon>
        <taxon>Enterobacterales</taxon>
        <taxon>Yersiniaceae</taxon>
        <taxon>Chimaeribacter</taxon>
    </lineage>
</organism>
<dbReference type="InterPro" id="IPR009693">
    <property type="entry name" value="Glucitol_operon_activator"/>
</dbReference>
<dbReference type="EMBL" id="PJZH01000008">
    <property type="protein sequence ID" value="PLR35631.1"/>
    <property type="molecule type" value="Genomic_DNA"/>
</dbReference>